<feature type="compositionally biased region" description="Low complexity" evidence="1">
    <location>
        <begin position="407"/>
        <end position="430"/>
    </location>
</feature>
<protein>
    <submittedName>
        <fullName evidence="2">Uncharacterized protein</fullName>
    </submittedName>
</protein>
<dbReference type="EMBL" id="MU129073">
    <property type="protein sequence ID" value="KAF9507745.1"/>
    <property type="molecule type" value="Genomic_DNA"/>
</dbReference>
<organism evidence="2 3">
    <name type="scientific">Hydnum rufescens UP504</name>
    <dbReference type="NCBI Taxonomy" id="1448309"/>
    <lineage>
        <taxon>Eukaryota</taxon>
        <taxon>Fungi</taxon>
        <taxon>Dikarya</taxon>
        <taxon>Basidiomycota</taxon>
        <taxon>Agaricomycotina</taxon>
        <taxon>Agaricomycetes</taxon>
        <taxon>Cantharellales</taxon>
        <taxon>Hydnaceae</taxon>
        <taxon>Hydnum</taxon>
    </lineage>
</organism>
<feature type="region of interest" description="Disordered" evidence="1">
    <location>
        <begin position="191"/>
        <end position="253"/>
    </location>
</feature>
<keyword evidence="3" id="KW-1185">Reference proteome</keyword>
<evidence type="ECO:0000256" key="1">
    <source>
        <dbReference type="SAM" id="MobiDB-lite"/>
    </source>
</evidence>
<feature type="compositionally biased region" description="Polar residues" evidence="1">
    <location>
        <begin position="369"/>
        <end position="380"/>
    </location>
</feature>
<gene>
    <name evidence="2" type="ORF">BS47DRAFT_1398345</name>
</gene>
<feature type="region of interest" description="Disordered" evidence="1">
    <location>
        <begin position="314"/>
        <end position="386"/>
    </location>
</feature>
<dbReference type="Proteomes" id="UP000886523">
    <property type="component" value="Unassembled WGS sequence"/>
</dbReference>
<proteinExistence type="predicted"/>
<feature type="compositionally biased region" description="Low complexity" evidence="1">
    <location>
        <begin position="345"/>
        <end position="359"/>
    </location>
</feature>
<comment type="caution">
    <text evidence="2">The sequence shown here is derived from an EMBL/GenBank/DDBJ whole genome shotgun (WGS) entry which is preliminary data.</text>
</comment>
<name>A0A9P6DRM3_9AGAM</name>
<feature type="compositionally biased region" description="Pro residues" evidence="1">
    <location>
        <begin position="315"/>
        <end position="324"/>
    </location>
</feature>
<reference evidence="2" key="1">
    <citation type="journal article" date="2020" name="Nat. Commun.">
        <title>Large-scale genome sequencing of mycorrhizal fungi provides insights into the early evolution of symbiotic traits.</title>
        <authorList>
            <person name="Miyauchi S."/>
            <person name="Kiss E."/>
            <person name="Kuo A."/>
            <person name="Drula E."/>
            <person name="Kohler A."/>
            <person name="Sanchez-Garcia M."/>
            <person name="Morin E."/>
            <person name="Andreopoulos B."/>
            <person name="Barry K.W."/>
            <person name="Bonito G."/>
            <person name="Buee M."/>
            <person name="Carver A."/>
            <person name="Chen C."/>
            <person name="Cichocki N."/>
            <person name="Clum A."/>
            <person name="Culley D."/>
            <person name="Crous P.W."/>
            <person name="Fauchery L."/>
            <person name="Girlanda M."/>
            <person name="Hayes R.D."/>
            <person name="Keri Z."/>
            <person name="LaButti K."/>
            <person name="Lipzen A."/>
            <person name="Lombard V."/>
            <person name="Magnuson J."/>
            <person name="Maillard F."/>
            <person name="Murat C."/>
            <person name="Nolan M."/>
            <person name="Ohm R.A."/>
            <person name="Pangilinan J."/>
            <person name="Pereira M.F."/>
            <person name="Perotto S."/>
            <person name="Peter M."/>
            <person name="Pfister S."/>
            <person name="Riley R."/>
            <person name="Sitrit Y."/>
            <person name="Stielow J.B."/>
            <person name="Szollosi G."/>
            <person name="Zifcakova L."/>
            <person name="Stursova M."/>
            <person name="Spatafora J.W."/>
            <person name="Tedersoo L."/>
            <person name="Vaario L.M."/>
            <person name="Yamada A."/>
            <person name="Yan M."/>
            <person name="Wang P."/>
            <person name="Xu J."/>
            <person name="Bruns T."/>
            <person name="Baldrian P."/>
            <person name="Vilgalys R."/>
            <person name="Dunand C."/>
            <person name="Henrissat B."/>
            <person name="Grigoriev I.V."/>
            <person name="Hibbett D."/>
            <person name="Nagy L.G."/>
            <person name="Martin F.M."/>
        </authorList>
    </citation>
    <scope>NUCLEOTIDE SEQUENCE</scope>
    <source>
        <strain evidence="2">UP504</strain>
    </source>
</reference>
<dbReference type="OrthoDB" id="3168445at2759"/>
<feature type="region of interest" description="Disordered" evidence="1">
    <location>
        <begin position="398"/>
        <end position="465"/>
    </location>
</feature>
<accession>A0A9P6DRM3</accession>
<feature type="compositionally biased region" description="Low complexity" evidence="1">
    <location>
        <begin position="438"/>
        <end position="453"/>
    </location>
</feature>
<sequence length="498" mass="53394">MHLPQASVALERQITLDHTHVADPQSEDTGESRLAFFVRNIRFLVQSVPRARSIRRACGPSDAPVARLGAPAGFSLSLLLPTPIGVPPFICSLNARSPLILTFQIPLPPSTTSLLLESPESESPPRSNGTVTPITACGSLSARRNIGFTLSGTSHDTKSLPLLRINTAAANSLPQLSPVLGTSRFIEHCDSGLDSPRNNPKVSPYPRHENNINILSPLRSPPRTMSEKSPRSPSALPSSPVPPSPVRQPKTSLVGKVWRRASVILHRANTKNVRSVPPVPALPPSTKGTIEAESPMILEPARLPFPIRAATIPLPDSPVSPTPPCSVESSESPVSQDHPNDSVFLTSGPLSSLSISPSDSHLDMLSAPTEPSSPSTDTNCSSDSKSISTATSLYTHDSLLSPPPFDTLTPLRLPIPTSPRSPSSRSSVSPSRRKTIFRRSTSPTSRFSFFPKSPTEEISNEPPRSPMWVTLHSPGTIAVQTAGIEDDEIRRLSEAAFM</sequence>
<dbReference type="AlphaFoldDB" id="A0A9P6DRM3"/>
<evidence type="ECO:0000313" key="3">
    <source>
        <dbReference type="Proteomes" id="UP000886523"/>
    </source>
</evidence>
<feature type="compositionally biased region" description="Low complexity" evidence="1">
    <location>
        <begin position="325"/>
        <end position="335"/>
    </location>
</feature>
<evidence type="ECO:0000313" key="2">
    <source>
        <dbReference type="EMBL" id="KAF9507745.1"/>
    </source>
</evidence>